<evidence type="ECO:0000313" key="7">
    <source>
        <dbReference type="EMBL" id="HEW63990.1"/>
    </source>
</evidence>
<keyword evidence="3 9" id="KW-0808">Transferase</keyword>
<dbReference type="GO" id="GO:0003723">
    <property type="term" value="F:RNA binding"/>
    <property type="evidence" value="ECO:0007669"/>
    <property type="project" value="UniProtKB-KW"/>
</dbReference>
<name>A0A2J6N2T5_9CREN</name>
<evidence type="ECO:0000256" key="1">
    <source>
        <dbReference type="ARBA" id="ARBA00022490"/>
    </source>
</evidence>
<dbReference type="InterPro" id="IPR049560">
    <property type="entry name" value="MeTrfase_RsmB-F_NOP2_cat"/>
</dbReference>
<protein>
    <submittedName>
        <fullName evidence="9">16S rRNA (Cytosine(967)-C(5))-methyltransferase RsmB</fullName>
    </submittedName>
    <submittedName>
        <fullName evidence="7">RsmB/NOP family class I SAM-dependent RNA methyltransferase</fullName>
    </submittedName>
</protein>
<accession>A0A2J6N2T5</accession>
<dbReference type="GO" id="GO:0030488">
    <property type="term" value="P:tRNA methylation"/>
    <property type="evidence" value="ECO:0007669"/>
    <property type="project" value="TreeGrafter"/>
</dbReference>
<dbReference type="AlphaFoldDB" id="A0A2J6N2T5"/>
<dbReference type="InterPro" id="IPR029063">
    <property type="entry name" value="SAM-dependent_MTases_sf"/>
</dbReference>
<evidence type="ECO:0000313" key="10">
    <source>
        <dbReference type="Proteomes" id="UP000237153"/>
    </source>
</evidence>
<feature type="domain" description="SAM-dependent MTase RsmB/NOP-type" evidence="6">
    <location>
        <begin position="45"/>
        <end position="331"/>
    </location>
</feature>
<sequence>MYINKKLFDIQITKEAVEIAEKFGISPFMAQRYIMFMGDKEAIEYLISAEKGIEKSFRCNSILVKDCNVVERSLTEKGFILEKTPYLNYAYYIKREPFSIGSTVEHLSGKIYVQGVGSMLASEVLSPVEDDKVVDMAAAPGGKTTHMAQLMKNKGIILSIDINRERIWKLRVNIERLNAKNVYVLRTDALKINGLDEYFDKVMLDAPCTGEGLIVYKKERKFSKGIEDYKKMIPLQISMLKKAFKLLKRGGKILYSTCSIAPEENEYVISQVLNELKDIEILPTRYNGVKGNEGLPEYNDIFFGDELKNCLRLYPNTDKTEGFFLCLMRKK</sequence>
<dbReference type="SUPFAM" id="SSF53335">
    <property type="entry name" value="S-adenosyl-L-methionine-dependent methyltransferases"/>
    <property type="match status" value="1"/>
</dbReference>
<keyword evidence="1" id="KW-0963">Cytoplasm</keyword>
<keyword evidence="5" id="KW-0694">RNA-binding</keyword>
<dbReference type="InterPro" id="IPR031341">
    <property type="entry name" value="Methyltr_RsmF_N"/>
</dbReference>
<evidence type="ECO:0000256" key="5">
    <source>
        <dbReference type="ARBA" id="ARBA00022884"/>
    </source>
</evidence>
<keyword evidence="4" id="KW-0949">S-adenosyl-L-methionine</keyword>
<evidence type="ECO:0000256" key="4">
    <source>
        <dbReference type="ARBA" id="ARBA00022691"/>
    </source>
</evidence>
<dbReference type="Proteomes" id="UP000886076">
    <property type="component" value="Unassembled WGS sequence"/>
</dbReference>
<organism evidence="9 10">
    <name type="scientific">Fervidicoccus fontis</name>
    <dbReference type="NCBI Taxonomy" id="683846"/>
    <lineage>
        <taxon>Archaea</taxon>
        <taxon>Thermoproteota</taxon>
        <taxon>Thermoprotei</taxon>
        <taxon>Fervidicoccales</taxon>
        <taxon>Fervidicoccaceae</taxon>
        <taxon>Fervidicoccus</taxon>
    </lineage>
</organism>
<dbReference type="InterPro" id="IPR011023">
    <property type="entry name" value="Nop2p"/>
</dbReference>
<gene>
    <name evidence="9" type="ORF">C0188_02355</name>
    <name evidence="7" type="ORF">ENO39_02900</name>
    <name evidence="8" type="ORF">IOK49_05020</name>
</gene>
<dbReference type="Gene3D" id="3.30.70.1170">
    <property type="entry name" value="Sun protein, domain 3"/>
    <property type="match status" value="1"/>
</dbReference>
<dbReference type="Proteomes" id="UP000237153">
    <property type="component" value="Unassembled WGS sequence"/>
</dbReference>
<proteinExistence type="predicted"/>
<dbReference type="EMBL" id="DSFH01000043">
    <property type="protein sequence ID" value="HEW63990.1"/>
    <property type="molecule type" value="Genomic_DNA"/>
</dbReference>
<evidence type="ECO:0000256" key="2">
    <source>
        <dbReference type="ARBA" id="ARBA00022603"/>
    </source>
</evidence>
<dbReference type="GO" id="GO:0016428">
    <property type="term" value="F:tRNA (cytidine-5-)-methyltransferase activity"/>
    <property type="evidence" value="ECO:0007669"/>
    <property type="project" value="TreeGrafter"/>
</dbReference>
<comment type="caution">
    <text evidence="9">The sequence shown here is derived from an EMBL/GenBank/DDBJ whole genome shotgun (WGS) entry which is preliminary data.</text>
</comment>
<dbReference type="Gene3D" id="3.40.50.150">
    <property type="entry name" value="Vaccinia Virus protein VP39"/>
    <property type="match status" value="1"/>
</dbReference>
<dbReference type="GeneID" id="12450117"/>
<dbReference type="EMBL" id="PNIM01000009">
    <property type="protein sequence ID" value="PMB75655.1"/>
    <property type="molecule type" value="Genomic_DNA"/>
</dbReference>
<dbReference type="EMBL" id="JADEZV010000003">
    <property type="protein sequence ID" value="MBE9391433.1"/>
    <property type="molecule type" value="Genomic_DNA"/>
</dbReference>
<dbReference type="CDD" id="cd02440">
    <property type="entry name" value="AdoMet_MTases"/>
    <property type="match status" value="1"/>
</dbReference>
<dbReference type="NCBIfam" id="TIGR00446">
    <property type="entry name" value="nop2p"/>
    <property type="match status" value="1"/>
</dbReference>
<evidence type="ECO:0000313" key="8">
    <source>
        <dbReference type="EMBL" id="MBE9391433.1"/>
    </source>
</evidence>
<dbReference type="RefSeq" id="WP_014558162.1">
    <property type="nucleotide sequence ID" value="NZ_DSFH01000043.1"/>
</dbReference>
<dbReference type="PROSITE" id="PS51686">
    <property type="entry name" value="SAM_MT_RSMB_NOP"/>
    <property type="match status" value="1"/>
</dbReference>
<dbReference type="InterPro" id="IPR023267">
    <property type="entry name" value="RCMT"/>
</dbReference>
<reference evidence="7" key="2">
    <citation type="journal article" date="2020" name="mSystems">
        <title>Genome- and Community-Level Interaction Insights into Carbon Utilization and Element Cycling Functions of Hydrothermarchaeota in Hydrothermal Sediment.</title>
        <authorList>
            <person name="Zhou Z."/>
            <person name="Liu Y."/>
            <person name="Xu W."/>
            <person name="Pan J."/>
            <person name="Luo Z.H."/>
            <person name="Li M."/>
        </authorList>
    </citation>
    <scope>NUCLEOTIDE SEQUENCE [LARGE SCALE GENOMIC DNA]</scope>
    <source>
        <strain evidence="7">SpSt-1261</strain>
    </source>
</reference>
<dbReference type="InterPro" id="IPR001678">
    <property type="entry name" value="MeTrfase_RsmB-F_NOP2_dom"/>
</dbReference>
<dbReference type="PANTHER" id="PTHR22807">
    <property type="entry name" value="NOP2 YEAST -RELATED NOL1/NOP2/FMU SUN DOMAIN-CONTAINING"/>
    <property type="match status" value="1"/>
</dbReference>
<evidence type="ECO:0000259" key="6">
    <source>
        <dbReference type="PROSITE" id="PS51686"/>
    </source>
</evidence>
<evidence type="ECO:0000313" key="9">
    <source>
        <dbReference type="EMBL" id="PMB75655.1"/>
    </source>
</evidence>
<dbReference type="Pfam" id="PF01189">
    <property type="entry name" value="Methyltr_RsmB-F"/>
    <property type="match status" value="1"/>
</dbReference>
<dbReference type="PANTHER" id="PTHR22807:SF74">
    <property type="entry name" value="TRNA (CYTOSINE(48)-C(5))-METHYLTRANSFERASE"/>
    <property type="match status" value="1"/>
</dbReference>
<evidence type="ECO:0000256" key="3">
    <source>
        <dbReference type="ARBA" id="ARBA00022679"/>
    </source>
</evidence>
<reference evidence="9 10" key="1">
    <citation type="submission" date="2018-01" db="EMBL/GenBank/DDBJ databases">
        <title>Metagenomic assembled genomes from two thermal pools in the Uzon Caldera, Kamchatka, Russia.</title>
        <authorList>
            <person name="Wilkins L."/>
            <person name="Ettinger C."/>
        </authorList>
    </citation>
    <scope>NUCLEOTIDE SEQUENCE [LARGE SCALE GENOMIC DNA]</scope>
    <source>
        <strain evidence="9">ZAV-06</strain>
    </source>
</reference>
<keyword evidence="2 9" id="KW-0489">Methyltransferase</keyword>
<dbReference type="OMA" id="EPEENEF"/>
<reference evidence="8" key="3">
    <citation type="submission" date="2020-10" db="EMBL/GenBank/DDBJ databases">
        <title>Fervidococcus fontis strain 3639Fd - the first crenarchaeon capable of growth on lipids.</title>
        <authorList>
            <person name="Kochetkova T.V."/>
            <person name="Elcheninov A.G."/>
            <person name="Toschakov S.V."/>
            <person name="Kublanov I.V."/>
        </authorList>
    </citation>
    <scope>NUCLEOTIDE SEQUENCE</scope>
    <source>
        <strain evidence="8">3639Fd</strain>
    </source>
</reference>
<dbReference type="PRINTS" id="PR02008">
    <property type="entry name" value="RCMTFAMILY"/>
</dbReference>
<dbReference type="Proteomes" id="UP000652307">
    <property type="component" value="Unassembled WGS sequence"/>
</dbReference>
<dbReference type="Pfam" id="PF17125">
    <property type="entry name" value="Methyltr_RsmF_N"/>
    <property type="match status" value="1"/>
</dbReference>